<gene>
    <name evidence="2" type="ORF">FHU29_002960</name>
</gene>
<dbReference type="InterPro" id="IPR010293">
    <property type="entry name" value="Sbt_1"/>
</dbReference>
<evidence type="ECO:0000256" key="1">
    <source>
        <dbReference type="SAM" id="Phobius"/>
    </source>
</evidence>
<evidence type="ECO:0000313" key="3">
    <source>
        <dbReference type="Proteomes" id="UP000567922"/>
    </source>
</evidence>
<accession>A0A839RRJ0</accession>
<dbReference type="Proteomes" id="UP000567922">
    <property type="component" value="Unassembled WGS sequence"/>
</dbReference>
<name>A0A839RRJ0_9ACTN</name>
<keyword evidence="1" id="KW-0812">Transmembrane</keyword>
<keyword evidence="1" id="KW-1133">Transmembrane helix</keyword>
<dbReference type="PANTHER" id="PTHR40400">
    <property type="entry name" value="SLR1512 PROTEIN"/>
    <property type="match status" value="1"/>
</dbReference>
<keyword evidence="3" id="KW-1185">Reference proteome</keyword>
<feature type="transmembrane region" description="Helical" evidence="1">
    <location>
        <begin position="290"/>
        <end position="311"/>
    </location>
</feature>
<evidence type="ECO:0008006" key="4">
    <source>
        <dbReference type="Google" id="ProtNLM"/>
    </source>
</evidence>
<feature type="transmembrane region" description="Helical" evidence="1">
    <location>
        <begin position="230"/>
        <end position="252"/>
    </location>
</feature>
<comment type="caution">
    <text evidence="2">The sequence shown here is derived from an EMBL/GenBank/DDBJ whole genome shotgun (WGS) entry which is preliminary data.</text>
</comment>
<sequence>MPIDVLSANLASPALGFFALGVIATRMKSDLSFPEQAAKALSIYLLIAIGFKGGVKLRAEGFTSELMLGVTAGLFLAITLPLIAYAILRWFTPVSTIDAAAVAAHYGSVSVVTFVAATAFLSAMGESSEGFMITLLAIMEVPAILIGIYLARRGGASTGNHRFIDSLTHGPVILLIGAAAVGCATGEAGMAQLEGFLVTPFLGVLALFLLDMGIVAARRIGELKKAGLRLLAFGMIMPLIGGSLGVLTGTAIGLTVGGVTLLGVLAASASYVAAPAAIREAVPDANPALSLGLALGVTFPFNLIVGIPLIYTAAQLLA</sequence>
<feature type="transmembrane region" description="Helical" evidence="1">
    <location>
        <begin position="6"/>
        <end position="25"/>
    </location>
</feature>
<feature type="transmembrane region" description="Helical" evidence="1">
    <location>
        <begin position="172"/>
        <end position="191"/>
    </location>
</feature>
<dbReference type="PANTHER" id="PTHR40400:SF1">
    <property type="entry name" value="SLR1512 PROTEIN"/>
    <property type="match status" value="1"/>
</dbReference>
<reference evidence="2 3" key="1">
    <citation type="submission" date="2020-08" db="EMBL/GenBank/DDBJ databases">
        <title>Sequencing the genomes of 1000 actinobacteria strains.</title>
        <authorList>
            <person name="Klenk H.-P."/>
        </authorList>
    </citation>
    <scope>NUCLEOTIDE SEQUENCE [LARGE SCALE GENOMIC DNA]</scope>
    <source>
        <strain evidence="2 3">DSM 45258</strain>
    </source>
</reference>
<keyword evidence="1" id="KW-0472">Membrane</keyword>
<feature type="transmembrane region" description="Helical" evidence="1">
    <location>
        <begin position="130"/>
        <end position="151"/>
    </location>
</feature>
<organism evidence="2 3">
    <name type="scientific">Hoyosella altamirensis</name>
    <dbReference type="NCBI Taxonomy" id="616997"/>
    <lineage>
        <taxon>Bacteria</taxon>
        <taxon>Bacillati</taxon>
        <taxon>Actinomycetota</taxon>
        <taxon>Actinomycetes</taxon>
        <taxon>Mycobacteriales</taxon>
        <taxon>Hoyosellaceae</taxon>
        <taxon>Hoyosella</taxon>
    </lineage>
</organism>
<feature type="transmembrane region" description="Helical" evidence="1">
    <location>
        <begin position="100"/>
        <end position="124"/>
    </location>
</feature>
<feature type="transmembrane region" description="Helical" evidence="1">
    <location>
        <begin position="258"/>
        <end position="278"/>
    </location>
</feature>
<dbReference type="Pfam" id="PF05982">
    <property type="entry name" value="Sbt_1"/>
    <property type="match status" value="1"/>
</dbReference>
<feature type="transmembrane region" description="Helical" evidence="1">
    <location>
        <begin position="197"/>
        <end position="218"/>
    </location>
</feature>
<proteinExistence type="predicted"/>
<protein>
    <recommendedName>
        <fullName evidence="4">Sodium-dependent bicarbonate transport family permease</fullName>
    </recommendedName>
</protein>
<dbReference type="AlphaFoldDB" id="A0A839RRJ0"/>
<evidence type="ECO:0000313" key="2">
    <source>
        <dbReference type="EMBL" id="MBB3038491.1"/>
    </source>
</evidence>
<dbReference type="EMBL" id="JACHWS010000003">
    <property type="protein sequence ID" value="MBB3038491.1"/>
    <property type="molecule type" value="Genomic_DNA"/>
</dbReference>
<dbReference type="OrthoDB" id="345121at2"/>
<feature type="transmembrane region" description="Helical" evidence="1">
    <location>
        <begin position="67"/>
        <end position="88"/>
    </location>
</feature>